<feature type="domain" description="ApaG" evidence="1">
    <location>
        <begin position="3"/>
        <end position="129"/>
    </location>
</feature>
<dbReference type="EMBL" id="JABAIL010000004">
    <property type="protein sequence ID" value="NLR92741.1"/>
    <property type="molecule type" value="Genomic_DNA"/>
</dbReference>
<organism evidence="2 3">
    <name type="scientific">Flammeovirga agarivorans</name>
    <dbReference type="NCBI Taxonomy" id="2726742"/>
    <lineage>
        <taxon>Bacteria</taxon>
        <taxon>Pseudomonadati</taxon>
        <taxon>Bacteroidota</taxon>
        <taxon>Cytophagia</taxon>
        <taxon>Cytophagales</taxon>
        <taxon>Flammeovirgaceae</taxon>
        <taxon>Flammeovirga</taxon>
    </lineage>
</organism>
<dbReference type="PANTHER" id="PTHR47191">
    <property type="entry name" value="OS05G0170800 PROTEIN"/>
    <property type="match status" value="1"/>
</dbReference>
<dbReference type="AlphaFoldDB" id="A0A7X8SM80"/>
<dbReference type="RefSeq" id="WP_168883445.1">
    <property type="nucleotide sequence ID" value="NZ_JABAIL010000004.1"/>
</dbReference>
<proteinExistence type="predicted"/>
<dbReference type="Gene3D" id="2.60.40.1470">
    <property type="entry name" value="ApaG domain"/>
    <property type="match status" value="1"/>
</dbReference>
<reference evidence="2 3" key="1">
    <citation type="submission" date="2020-04" db="EMBL/GenBank/DDBJ databases">
        <title>Flammeovirga sp. SR4, a novel species isolated from seawater.</title>
        <authorList>
            <person name="Wang X."/>
        </authorList>
    </citation>
    <scope>NUCLEOTIDE SEQUENCE [LARGE SCALE GENOMIC DNA]</scope>
    <source>
        <strain evidence="2 3">SR4</strain>
    </source>
</reference>
<dbReference type="InterPro" id="IPR036767">
    <property type="entry name" value="ApaG_sf"/>
</dbReference>
<dbReference type="NCBIfam" id="NF003967">
    <property type="entry name" value="PRK05461.1"/>
    <property type="match status" value="1"/>
</dbReference>
<comment type="caution">
    <text evidence="2">The sequence shown here is derived from an EMBL/GenBank/DDBJ whole genome shotgun (WGS) entry which is preliminary data.</text>
</comment>
<dbReference type="PROSITE" id="PS51087">
    <property type="entry name" value="APAG"/>
    <property type="match status" value="1"/>
</dbReference>
<dbReference type="Proteomes" id="UP000585050">
    <property type="component" value="Unassembled WGS sequence"/>
</dbReference>
<dbReference type="SUPFAM" id="SSF110069">
    <property type="entry name" value="ApaG-like"/>
    <property type="match status" value="1"/>
</dbReference>
<evidence type="ECO:0000259" key="1">
    <source>
        <dbReference type="PROSITE" id="PS51087"/>
    </source>
</evidence>
<dbReference type="PANTHER" id="PTHR47191:SF2">
    <property type="entry name" value="OS05G0170800 PROTEIN"/>
    <property type="match status" value="1"/>
</dbReference>
<protein>
    <submittedName>
        <fullName evidence="2">Co2+/Mg2+ efflux protein ApaG</fullName>
    </submittedName>
</protein>
<evidence type="ECO:0000313" key="3">
    <source>
        <dbReference type="Proteomes" id="UP000585050"/>
    </source>
</evidence>
<dbReference type="InterPro" id="IPR050718">
    <property type="entry name" value="ApaG-like"/>
</dbReference>
<accession>A0A7X8SM80</accession>
<keyword evidence="3" id="KW-1185">Reference proteome</keyword>
<sequence length="129" mass="14663">MEIAITEGIKVSVDQYFLPEYSSPTERHYVFGYKIRIDNLSASAVQLLKRNWEIIDITGDKREVVRGDGVVGKSPIIQPGESFEYVSGCHFVSPIGKMKGSYEMIRVRDNSPFDVQIPEFTLQPKYSIN</sequence>
<dbReference type="InterPro" id="IPR007474">
    <property type="entry name" value="ApaG_domain"/>
</dbReference>
<evidence type="ECO:0000313" key="2">
    <source>
        <dbReference type="EMBL" id="NLR92741.1"/>
    </source>
</evidence>
<name>A0A7X8SM80_9BACT</name>
<dbReference type="Pfam" id="PF04379">
    <property type="entry name" value="DUF525"/>
    <property type="match status" value="1"/>
</dbReference>
<gene>
    <name evidence="2" type="primary">apaG</name>
    <name evidence="2" type="ORF">HGP29_16090</name>
</gene>